<accession>B9M4Y9</accession>
<dbReference type="GO" id="GO:0016020">
    <property type="term" value="C:membrane"/>
    <property type="evidence" value="ECO:0007669"/>
    <property type="project" value="UniProtKB-SubCell"/>
</dbReference>
<keyword evidence="5 6" id="KW-0472">Membrane</keyword>
<gene>
    <name evidence="8" type="ordered locus">Geob_3330</name>
</gene>
<evidence type="ECO:0000313" key="9">
    <source>
        <dbReference type="Proteomes" id="UP000007721"/>
    </source>
</evidence>
<feature type="transmembrane region" description="Helical" evidence="6">
    <location>
        <begin position="188"/>
        <end position="208"/>
    </location>
</feature>
<evidence type="ECO:0000256" key="2">
    <source>
        <dbReference type="ARBA" id="ARBA00007362"/>
    </source>
</evidence>
<dbReference type="AlphaFoldDB" id="B9M4Y9"/>
<evidence type="ECO:0000259" key="7">
    <source>
        <dbReference type="Pfam" id="PF00892"/>
    </source>
</evidence>
<protein>
    <submittedName>
        <fullName evidence="8">Membrane protein</fullName>
    </submittedName>
</protein>
<evidence type="ECO:0000256" key="4">
    <source>
        <dbReference type="ARBA" id="ARBA00022989"/>
    </source>
</evidence>
<feature type="transmembrane region" description="Helical" evidence="6">
    <location>
        <begin position="73"/>
        <end position="97"/>
    </location>
</feature>
<comment type="subcellular location">
    <subcellularLocation>
        <location evidence="1">Membrane</location>
        <topology evidence="1">Multi-pass membrane protein</topology>
    </subcellularLocation>
</comment>
<sequence>MTDTTIDRTGYGEIAAPFLFVLLWSTGFIGAKFGLPFAEPFTFLLWRFGFVTLLLLAMALLMRAPWPASPVQALHIAVSGVLVNALYIGGVFCAIYQGVPAGIVSLIAGLQPLFTAVVAARILGEKVYPRQWVGFGLGLVGVVQVLMDKISFVGGSPLGLSMAIMALFGITAGTLYQKRYCALMDLRSGGVIQFAASALTMALLAPTFETMQVRWTGTFIFAMAWLVVVLSLGAITLLNILIRRGEASRVASLFYLVPPVTSLMAFLFFDEQLGVTALMGMFVTVTGVALAIKR</sequence>
<dbReference type="SUPFAM" id="SSF103481">
    <property type="entry name" value="Multidrug resistance efflux transporter EmrE"/>
    <property type="match status" value="2"/>
</dbReference>
<dbReference type="Proteomes" id="UP000007721">
    <property type="component" value="Chromosome"/>
</dbReference>
<dbReference type="RefSeq" id="WP_012648401.1">
    <property type="nucleotide sequence ID" value="NC_011979.1"/>
</dbReference>
<dbReference type="Pfam" id="PF00892">
    <property type="entry name" value="EamA"/>
    <property type="match status" value="2"/>
</dbReference>
<dbReference type="KEGG" id="geo:Geob_3330"/>
<feature type="transmembrane region" description="Helical" evidence="6">
    <location>
        <begin position="158"/>
        <end position="176"/>
    </location>
</feature>
<keyword evidence="3 6" id="KW-0812">Transmembrane</keyword>
<dbReference type="InterPro" id="IPR000620">
    <property type="entry name" value="EamA_dom"/>
</dbReference>
<feature type="transmembrane region" description="Helical" evidence="6">
    <location>
        <begin position="220"/>
        <end position="241"/>
    </location>
</feature>
<dbReference type="InterPro" id="IPR037185">
    <property type="entry name" value="EmrE-like"/>
</dbReference>
<proteinExistence type="inferred from homology"/>
<dbReference type="HOGENOM" id="CLU_033863_10_0_7"/>
<evidence type="ECO:0000256" key="5">
    <source>
        <dbReference type="ARBA" id="ARBA00023136"/>
    </source>
</evidence>
<keyword evidence="4 6" id="KW-1133">Transmembrane helix</keyword>
<dbReference type="PANTHER" id="PTHR32322:SF2">
    <property type="entry name" value="EAMA DOMAIN-CONTAINING PROTEIN"/>
    <property type="match status" value="1"/>
</dbReference>
<feature type="transmembrane region" description="Helical" evidence="6">
    <location>
        <begin position="12"/>
        <end position="31"/>
    </location>
</feature>
<feature type="domain" description="EamA" evidence="7">
    <location>
        <begin position="18"/>
        <end position="145"/>
    </location>
</feature>
<dbReference type="eggNOG" id="COG0697">
    <property type="taxonomic scope" value="Bacteria"/>
</dbReference>
<feature type="domain" description="EamA" evidence="7">
    <location>
        <begin position="158"/>
        <end position="291"/>
    </location>
</feature>
<dbReference type="PANTHER" id="PTHR32322">
    <property type="entry name" value="INNER MEMBRANE TRANSPORTER"/>
    <property type="match status" value="1"/>
</dbReference>
<feature type="transmembrane region" description="Helical" evidence="6">
    <location>
        <begin position="43"/>
        <end position="61"/>
    </location>
</feature>
<organism evidence="8 9">
    <name type="scientific">Geotalea daltonii (strain DSM 22248 / JCM 15807 / FRC-32)</name>
    <name type="common">Geobacter daltonii</name>
    <dbReference type="NCBI Taxonomy" id="316067"/>
    <lineage>
        <taxon>Bacteria</taxon>
        <taxon>Pseudomonadati</taxon>
        <taxon>Thermodesulfobacteriota</taxon>
        <taxon>Desulfuromonadia</taxon>
        <taxon>Geobacterales</taxon>
        <taxon>Geobacteraceae</taxon>
        <taxon>Geotalea</taxon>
    </lineage>
</organism>
<keyword evidence="9" id="KW-1185">Reference proteome</keyword>
<dbReference type="STRING" id="316067.Geob_3330"/>
<evidence type="ECO:0000256" key="6">
    <source>
        <dbReference type="SAM" id="Phobius"/>
    </source>
</evidence>
<dbReference type="EMBL" id="CP001390">
    <property type="protein sequence ID" value="ACM21673.1"/>
    <property type="molecule type" value="Genomic_DNA"/>
</dbReference>
<comment type="similarity">
    <text evidence="2">Belongs to the EamA transporter family.</text>
</comment>
<feature type="transmembrane region" description="Helical" evidence="6">
    <location>
        <begin position="275"/>
        <end position="292"/>
    </location>
</feature>
<evidence type="ECO:0000313" key="8">
    <source>
        <dbReference type="EMBL" id="ACM21673.1"/>
    </source>
</evidence>
<evidence type="ECO:0000256" key="1">
    <source>
        <dbReference type="ARBA" id="ARBA00004141"/>
    </source>
</evidence>
<name>B9M4Y9_GEODF</name>
<dbReference type="OrthoDB" id="9809509at2"/>
<reference evidence="8 9" key="1">
    <citation type="submission" date="2009-01" db="EMBL/GenBank/DDBJ databases">
        <title>Complete sequence of Geobacter sp. FRC-32.</title>
        <authorList>
            <consortium name="US DOE Joint Genome Institute"/>
            <person name="Lucas S."/>
            <person name="Copeland A."/>
            <person name="Lapidus A."/>
            <person name="Glavina del Rio T."/>
            <person name="Dalin E."/>
            <person name="Tice H."/>
            <person name="Bruce D."/>
            <person name="Goodwin L."/>
            <person name="Pitluck S."/>
            <person name="Saunders E."/>
            <person name="Brettin T."/>
            <person name="Detter J.C."/>
            <person name="Han C."/>
            <person name="Larimer F."/>
            <person name="Land M."/>
            <person name="Hauser L."/>
            <person name="Kyrpides N."/>
            <person name="Ovchinnikova G."/>
            <person name="Kostka J."/>
            <person name="Richardson P."/>
        </authorList>
    </citation>
    <scope>NUCLEOTIDE SEQUENCE [LARGE SCALE GENOMIC DNA]</scope>
    <source>
        <strain evidence="9">DSM 22248 / JCM 15807 / FRC-32</strain>
    </source>
</reference>
<feature type="transmembrane region" description="Helical" evidence="6">
    <location>
        <begin position="103"/>
        <end position="120"/>
    </location>
</feature>
<evidence type="ECO:0000256" key="3">
    <source>
        <dbReference type="ARBA" id="ARBA00022692"/>
    </source>
</evidence>
<feature type="transmembrane region" description="Helical" evidence="6">
    <location>
        <begin position="253"/>
        <end position="269"/>
    </location>
</feature>
<dbReference type="InterPro" id="IPR050638">
    <property type="entry name" value="AA-Vitamin_Transporters"/>
</dbReference>